<evidence type="ECO:0000256" key="2">
    <source>
        <dbReference type="ARBA" id="ARBA00023002"/>
    </source>
</evidence>
<dbReference type="Gene3D" id="1.20.140.10">
    <property type="entry name" value="Butyryl-CoA Dehydrogenase, subunit A, domain 3"/>
    <property type="match status" value="1"/>
</dbReference>
<dbReference type="PANTHER" id="PTHR48083:SF19">
    <property type="entry name" value="FLAVIN-DEPENDENT MONOOXYGENASE, OXYGENASE SUBUNIT HSAA"/>
    <property type="match status" value="1"/>
</dbReference>
<organism evidence="6 7">
    <name type="scientific">Microbispora hainanensis</name>
    <dbReference type="NCBI Taxonomy" id="568844"/>
    <lineage>
        <taxon>Bacteria</taxon>
        <taxon>Bacillati</taxon>
        <taxon>Actinomycetota</taxon>
        <taxon>Actinomycetes</taxon>
        <taxon>Streptosporangiales</taxon>
        <taxon>Streptosporangiaceae</taxon>
        <taxon>Microbispora</taxon>
    </lineage>
</organism>
<sequence>MTPRPLAADHTAADHTAADHAGTDHAGSGYTVDGIRAAVSPILRRLSAGARERELTRQYAFDDVRALARERITLIGVAKEDGGAGGSVRDVADLVIAIARADSNVAQALRSSFLTANQVASRPDLPGRETTLRRLRDGDLFAGTSNERTGGASGSVNTTIRRDGGGYVINGEKYYSTGGLYASWFSGLAKDESGTVLGFTVPVDREGVERLDDFDAVGQRLTASGTTRLVNVRAHEDEVVIRDNSLLDNPWLGAFAQLYLAAVEAGIAAAALDDAVWFVREKARPIKHSTAARSVDDPYVRQTVGEIAARAQAARSAVLLAAEVVHGVRGLTGSRARAAGAEAAVTVAQTGVIAIEAALRAAELLFDVAGGSITNRDLGFDRHWRNARTVANHNPRQWKAAVAGAYHLTGEEPPTSGLF</sequence>
<dbReference type="SUPFAM" id="SSF56645">
    <property type="entry name" value="Acyl-CoA dehydrogenase NM domain-like"/>
    <property type="match status" value="1"/>
</dbReference>
<dbReference type="PANTHER" id="PTHR48083">
    <property type="entry name" value="MEDIUM-CHAIN SPECIFIC ACYL-COA DEHYDROGENASE, MITOCHONDRIAL-RELATED"/>
    <property type="match status" value="1"/>
</dbReference>
<dbReference type="Gene3D" id="2.40.110.10">
    <property type="entry name" value="Butyryl-CoA Dehydrogenase, subunit A, domain 2"/>
    <property type="match status" value="1"/>
</dbReference>
<feature type="domain" description="Acyl-CoA oxidase/dehydrogenase middle" evidence="4">
    <location>
        <begin position="147"/>
        <end position="231"/>
    </location>
</feature>
<dbReference type="InterPro" id="IPR013107">
    <property type="entry name" value="Acyl-CoA_DH_C"/>
</dbReference>
<name>A0ABZ1T0B7_9ACTN</name>
<evidence type="ECO:0000259" key="5">
    <source>
        <dbReference type="Pfam" id="PF08028"/>
    </source>
</evidence>
<accession>A0ABZ1T0B7</accession>
<keyword evidence="2" id="KW-0560">Oxidoreductase</keyword>
<dbReference type="RefSeq" id="WP_328710508.1">
    <property type="nucleotide sequence ID" value="NZ_CP108085.1"/>
</dbReference>
<protein>
    <submittedName>
        <fullName evidence="6">Acyl-CoA dehydrogenase family protein</fullName>
    </submittedName>
</protein>
<gene>
    <name evidence="6" type="ORF">OG913_14180</name>
</gene>
<evidence type="ECO:0000256" key="1">
    <source>
        <dbReference type="ARBA" id="ARBA00022630"/>
    </source>
</evidence>
<dbReference type="EMBL" id="CP108085">
    <property type="protein sequence ID" value="WUP78093.1"/>
    <property type="molecule type" value="Genomic_DNA"/>
</dbReference>
<dbReference type="Proteomes" id="UP001432011">
    <property type="component" value="Chromosome"/>
</dbReference>
<dbReference type="InterPro" id="IPR036250">
    <property type="entry name" value="AcylCo_DH-like_C"/>
</dbReference>
<evidence type="ECO:0000313" key="6">
    <source>
        <dbReference type="EMBL" id="WUP78093.1"/>
    </source>
</evidence>
<dbReference type="Pfam" id="PF02770">
    <property type="entry name" value="Acyl-CoA_dh_M"/>
    <property type="match status" value="1"/>
</dbReference>
<evidence type="ECO:0000259" key="4">
    <source>
        <dbReference type="Pfam" id="PF02770"/>
    </source>
</evidence>
<dbReference type="InterPro" id="IPR046373">
    <property type="entry name" value="Acyl-CoA_Oxase/DH_mid-dom_sf"/>
</dbReference>
<feature type="domain" description="Acyl-CoA dehydrogenase C-terminal" evidence="5">
    <location>
        <begin position="259"/>
        <end position="394"/>
    </location>
</feature>
<dbReference type="InterPro" id="IPR006091">
    <property type="entry name" value="Acyl-CoA_Oxase/DH_mid-dom"/>
</dbReference>
<proteinExistence type="predicted"/>
<reference evidence="6" key="1">
    <citation type="submission" date="2022-10" db="EMBL/GenBank/DDBJ databases">
        <title>The complete genomes of actinobacterial strains from the NBC collection.</title>
        <authorList>
            <person name="Joergensen T.S."/>
            <person name="Alvarez Arevalo M."/>
            <person name="Sterndorff E.B."/>
            <person name="Faurdal D."/>
            <person name="Vuksanovic O."/>
            <person name="Mourched A.-S."/>
            <person name="Charusanti P."/>
            <person name="Shaw S."/>
            <person name="Blin K."/>
            <person name="Weber T."/>
        </authorList>
    </citation>
    <scope>NUCLEOTIDE SEQUENCE</scope>
    <source>
        <strain evidence="6">NBC_00254</strain>
    </source>
</reference>
<evidence type="ECO:0000313" key="7">
    <source>
        <dbReference type="Proteomes" id="UP001432011"/>
    </source>
</evidence>
<feature type="compositionally biased region" description="Basic and acidic residues" evidence="3">
    <location>
        <begin position="11"/>
        <end position="23"/>
    </location>
</feature>
<dbReference type="Pfam" id="PF08028">
    <property type="entry name" value="Acyl-CoA_dh_2"/>
    <property type="match status" value="1"/>
</dbReference>
<dbReference type="InterPro" id="IPR009100">
    <property type="entry name" value="AcylCoA_DH/oxidase_NM_dom_sf"/>
</dbReference>
<keyword evidence="1" id="KW-0285">Flavoprotein</keyword>
<dbReference type="SUPFAM" id="SSF47203">
    <property type="entry name" value="Acyl-CoA dehydrogenase C-terminal domain-like"/>
    <property type="match status" value="1"/>
</dbReference>
<evidence type="ECO:0000256" key="3">
    <source>
        <dbReference type="SAM" id="MobiDB-lite"/>
    </source>
</evidence>
<dbReference type="Gene3D" id="1.10.540.10">
    <property type="entry name" value="Acyl-CoA dehydrogenase/oxidase, N-terminal domain"/>
    <property type="match status" value="1"/>
</dbReference>
<feature type="region of interest" description="Disordered" evidence="3">
    <location>
        <begin position="1"/>
        <end position="26"/>
    </location>
</feature>
<dbReference type="InterPro" id="IPR037069">
    <property type="entry name" value="AcylCoA_DH/ox_N_sf"/>
</dbReference>
<dbReference type="InterPro" id="IPR050741">
    <property type="entry name" value="Acyl-CoA_dehydrogenase"/>
</dbReference>
<keyword evidence="7" id="KW-1185">Reference proteome</keyword>
<dbReference type="PIRSF" id="PIRSF016578">
    <property type="entry name" value="HsaA"/>
    <property type="match status" value="1"/>
</dbReference>